<evidence type="ECO:0000256" key="1">
    <source>
        <dbReference type="ARBA" id="ARBA00023002"/>
    </source>
</evidence>
<evidence type="ECO:0000259" key="3">
    <source>
        <dbReference type="Pfam" id="PF02826"/>
    </source>
</evidence>
<dbReference type="FunFam" id="3.40.50.720:FF:000593">
    <property type="entry name" value="Dihydrofolate reductase"/>
    <property type="match status" value="1"/>
</dbReference>
<dbReference type="Gene3D" id="3.40.50.720">
    <property type="entry name" value="NAD(P)-binding Rossmann-like Domain"/>
    <property type="match status" value="2"/>
</dbReference>
<proteinExistence type="predicted"/>
<keyword evidence="5" id="KW-1185">Reference proteome</keyword>
<dbReference type="InterPro" id="IPR029753">
    <property type="entry name" value="D-isomer_DH_CS"/>
</dbReference>
<dbReference type="PROSITE" id="PS00670">
    <property type="entry name" value="D_2_HYDROXYACID_DH_2"/>
    <property type="match status" value="1"/>
</dbReference>
<evidence type="ECO:0000256" key="2">
    <source>
        <dbReference type="ARBA" id="ARBA00023027"/>
    </source>
</evidence>
<dbReference type="Pfam" id="PF02826">
    <property type="entry name" value="2-Hacid_dh_C"/>
    <property type="match status" value="1"/>
</dbReference>
<dbReference type="SUPFAM" id="SSF51735">
    <property type="entry name" value="NAD(P)-binding Rossmann-fold domains"/>
    <property type="match status" value="1"/>
</dbReference>
<dbReference type="InterPro" id="IPR036291">
    <property type="entry name" value="NAD(P)-bd_dom_sf"/>
</dbReference>
<organism evidence="4 5">
    <name type="scientific">Nocardioides antri</name>
    <dbReference type="NCBI Taxonomy" id="2607659"/>
    <lineage>
        <taxon>Bacteria</taxon>
        <taxon>Bacillati</taxon>
        <taxon>Actinomycetota</taxon>
        <taxon>Actinomycetes</taxon>
        <taxon>Propionibacteriales</taxon>
        <taxon>Nocardioidaceae</taxon>
        <taxon>Nocardioides</taxon>
    </lineage>
</organism>
<dbReference type="CDD" id="cd12166">
    <property type="entry name" value="2-Hacid_dh_7"/>
    <property type="match status" value="1"/>
</dbReference>
<keyword evidence="1" id="KW-0560">Oxidoreductase</keyword>
<gene>
    <name evidence="4" type="ORF">F0U47_14695</name>
</gene>
<accession>A0A5B1LYZ4</accession>
<dbReference type="AlphaFoldDB" id="A0A5B1LYZ4"/>
<dbReference type="GO" id="GO:0030267">
    <property type="term" value="F:glyoxylate reductase (NADPH) activity"/>
    <property type="evidence" value="ECO:0007669"/>
    <property type="project" value="TreeGrafter"/>
</dbReference>
<dbReference type="PROSITE" id="PS00671">
    <property type="entry name" value="D_2_HYDROXYACID_DH_3"/>
    <property type="match status" value="1"/>
</dbReference>
<protein>
    <submittedName>
        <fullName evidence="4">2-hydroxyacid dehydrogenase</fullName>
    </submittedName>
</protein>
<comment type="caution">
    <text evidence="4">The sequence shown here is derived from an EMBL/GenBank/DDBJ whole genome shotgun (WGS) entry which is preliminary data.</text>
</comment>
<dbReference type="PANTHER" id="PTHR10996">
    <property type="entry name" value="2-HYDROXYACID DEHYDROGENASE-RELATED"/>
    <property type="match status" value="1"/>
</dbReference>
<dbReference type="Proteomes" id="UP000324351">
    <property type="component" value="Unassembled WGS sequence"/>
</dbReference>
<feature type="domain" description="D-isomer specific 2-hydroxyacid dehydrogenase NAD-binding" evidence="3">
    <location>
        <begin position="110"/>
        <end position="277"/>
    </location>
</feature>
<sequence>MSAANPDDDTSPLVWLPFEADLLGNVPSGLRCEVVDPTVAVPPTVGEVAFYVPPYQVGPRVAEVLDRMGSLQVVQTLTAGVDNLRDRVPAGVTLCNGRGIHDTSTAELALALILSSLRGVPGFVRAQDRREWRPEVRPALADRRVLIVGHGAVGAAIEARLLPFEVEVVRVARSARPGVHPVSALPDLLPDADVVVVIVPLTAETRGLVDADFLSRMKDGALLVNVARGQVVVTDDLVAALRSGRIAAAVDVVDPEPLPPDSPLWDAPNLLVSPHVGGASSAMWPRAYRLVREQLHRFDAGEPLVNVMSGAY</sequence>
<reference evidence="4 5" key="2">
    <citation type="submission" date="2019-09" db="EMBL/GenBank/DDBJ databases">
        <authorList>
            <person name="Jin C."/>
        </authorList>
    </citation>
    <scope>NUCLEOTIDE SEQUENCE [LARGE SCALE GENOMIC DNA]</scope>
    <source>
        <strain evidence="4 5">BN140041</strain>
    </source>
</reference>
<name>A0A5B1LYZ4_9ACTN</name>
<evidence type="ECO:0000313" key="4">
    <source>
        <dbReference type="EMBL" id="KAA1426155.1"/>
    </source>
</evidence>
<dbReference type="GO" id="GO:0005829">
    <property type="term" value="C:cytosol"/>
    <property type="evidence" value="ECO:0007669"/>
    <property type="project" value="TreeGrafter"/>
</dbReference>
<dbReference type="RefSeq" id="WP_149751231.1">
    <property type="nucleotide sequence ID" value="NZ_VUJW01000009.1"/>
</dbReference>
<reference evidence="4 5" key="1">
    <citation type="submission" date="2019-09" db="EMBL/GenBank/DDBJ databases">
        <title>Nocardioides panacisoli sp. nov., isolated from the soil of a ginseng field.</title>
        <authorList>
            <person name="Cho C."/>
        </authorList>
    </citation>
    <scope>NUCLEOTIDE SEQUENCE [LARGE SCALE GENOMIC DNA]</scope>
    <source>
        <strain evidence="4 5">BN140041</strain>
    </source>
</reference>
<dbReference type="GO" id="GO:0016618">
    <property type="term" value="F:hydroxypyruvate reductase [NAD(P)H] activity"/>
    <property type="evidence" value="ECO:0007669"/>
    <property type="project" value="TreeGrafter"/>
</dbReference>
<dbReference type="EMBL" id="VUJW01000009">
    <property type="protein sequence ID" value="KAA1426155.1"/>
    <property type="molecule type" value="Genomic_DNA"/>
</dbReference>
<dbReference type="InterPro" id="IPR050223">
    <property type="entry name" value="D-isomer_2-hydroxyacid_DH"/>
</dbReference>
<dbReference type="GO" id="GO:0051287">
    <property type="term" value="F:NAD binding"/>
    <property type="evidence" value="ECO:0007669"/>
    <property type="project" value="InterPro"/>
</dbReference>
<dbReference type="SUPFAM" id="SSF52283">
    <property type="entry name" value="Formate/glycerate dehydrogenase catalytic domain-like"/>
    <property type="match status" value="1"/>
</dbReference>
<dbReference type="InterPro" id="IPR006140">
    <property type="entry name" value="D-isomer_DH_NAD-bd"/>
</dbReference>
<dbReference type="PANTHER" id="PTHR10996:SF178">
    <property type="entry name" value="2-HYDROXYACID DEHYDROGENASE YGL185C-RELATED"/>
    <property type="match status" value="1"/>
</dbReference>
<keyword evidence="2" id="KW-0520">NAD</keyword>
<evidence type="ECO:0000313" key="5">
    <source>
        <dbReference type="Proteomes" id="UP000324351"/>
    </source>
</evidence>